<proteinExistence type="predicted"/>
<reference evidence="2 3" key="1">
    <citation type="journal article" date="2009" name="Science">
        <title>Green evolution and dynamic adaptations revealed by genomes of the marine picoeukaryotes Micromonas.</title>
        <authorList>
            <person name="Worden A.Z."/>
            <person name="Lee J.H."/>
            <person name="Mock T."/>
            <person name="Rouze P."/>
            <person name="Simmons M.P."/>
            <person name="Aerts A.L."/>
            <person name="Allen A.E."/>
            <person name="Cuvelier M.L."/>
            <person name="Derelle E."/>
            <person name="Everett M.V."/>
            <person name="Foulon E."/>
            <person name="Grimwood J."/>
            <person name="Gundlach H."/>
            <person name="Henrissat B."/>
            <person name="Napoli C."/>
            <person name="McDonald S.M."/>
            <person name="Parker M.S."/>
            <person name="Rombauts S."/>
            <person name="Salamov A."/>
            <person name="Von Dassow P."/>
            <person name="Badger J.H."/>
            <person name="Coutinho P.M."/>
            <person name="Demir E."/>
            <person name="Dubchak I."/>
            <person name="Gentemann C."/>
            <person name="Eikrem W."/>
            <person name="Gready J.E."/>
            <person name="John U."/>
            <person name="Lanier W."/>
            <person name="Lindquist E.A."/>
            <person name="Lucas S."/>
            <person name="Mayer K.F."/>
            <person name="Moreau H."/>
            <person name="Not F."/>
            <person name="Otillar R."/>
            <person name="Panaud O."/>
            <person name="Pangilinan J."/>
            <person name="Paulsen I."/>
            <person name="Piegu B."/>
            <person name="Poliakov A."/>
            <person name="Robbens S."/>
            <person name="Schmutz J."/>
            <person name="Toulza E."/>
            <person name="Wyss T."/>
            <person name="Zelensky A."/>
            <person name="Zhou K."/>
            <person name="Armbrust E.V."/>
            <person name="Bhattacharya D."/>
            <person name="Goodenough U.W."/>
            <person name="Van de Peer Y."/>
            <person name="Grigoriev I.V."/>
        </authorList>
    </citation>
    <scope>NUCLEOTIDE SEQUENCE [LARGE SCALE GENOMIC DNA]</scope>
    <source>
        <strain evidence="2 3">CCMP1545</strain>
    </source>
</reference>
<keyword evidence="3" id="KW-1185">Reference proteome</keyword>
<gene>
    <name evidence="2" type="ORF">MICPUCDRAFT_40245</name>
</gene>
<dbReference type="KEGG" id="mpp:MICPUCDRAFT_40245"/>
<dbReference type="GeneID" id="9684965"/>
<evidence type="ECO:0000313" key="2">
    <source>
        <dbReference type="EMBL" id="EEH56357.1"/>
    </source>
</evidence>
<feature type="region of interest" description="Disordered" evidence="1">
    <location>
        <begin position="638"/>
        <end position="660"/>
    </location>
</feature>
<dbReference type="OrthoDB" id="5548359at2759"/>
<dbReference type="OMA" id="RCHRLAW"/>
<dbReference type="InterPro" id="IPR010405">
    <property type="entry name" value="COBRA1"/>
</dbReference>
<dbReference type="STRING" id="564608.C1MUN1"/>
<evidence type="ECO:0000256" key="1">
    <source>
        <dbReference type="SAM" id="MobiDB-lite"/>
    </source>
</evidence>
<feature type="compositionally biased region" description="Low complexity" evidence="1">
    <location>
        <begin position="219"/>
        <end position="233"/>
    </location>
</feature>
<evidence type="ECO:0000313" key="3">
    <source>
        <dbReference type="Proteomes" id="UP000001876"/>
    </source>
</evidence>
<name>C1MUN1_MICPC</name>
<feature type="compositionally biased region" description="Low complexity" evidence="1">
    <location>
        <begin position="178"/>
        <end position="203"/>
    </location>
</feature>
<sequence length="720" mass="75698">MNSHFFVWNDPQTLYLGIVSLCRAQYAEHGSPAACSLRSQFLMALHDEEQTDLCASDRCHRLAWLADACARDRCVDGRRLTEILQLVETAVFDASAGERAAATERKKKAAAAKKAEAAAKKAAAAAAAAVERKERAAAARVKPKMKVQFTFGKKPPAAAVADGDEPAVEEDGEREKPATVADADADAASKPPDDAPVPAAMDVADGEEDAPTPTPTPGPALAAVSVGGNNTAVGDDDDDGNGGGESDAPAGSISRVNDIGGASDENLLGDLGMVLRDPPVLNLLLHEIVRTLETLARGVGTKGKASGNRLGGLTRLVAIALGARRVLRESKPRREPTMPAAPKEATEEFYPLLRSMLEESIARAAAGEGDEDDAVARAREEKEDGEAEEGELNRSDYVEEKIEHVGEDGEITIETRLVPKAKGLTFKMMSPAAARHARLVSLISEGDLMRKVALTYALRRLHHGDVRAARPVLRAIANGGASDASVLDEAAAAVTLARRLAALNSGVRAVAAAAPGTSCWKHAVDGFLLRACVASMETHEEVLRLILAVTDRPTMTDDVLAGLVETTLHATRKSRRTHKRRAKQIVYEYEPLQPLQRGVVAGRLGLGLGGGLLHGGGAGGAFHGGSGTDTGYASAGVGGGTSAADSDTDRPGSPGFGGGVDGVRATYQLLAQQASGRLTEERAPKLHEYLARRDRRDMRRAGGADRPFSPDGTDSRPFSP</sequence>
<protein>
    <submittedName>
        <fullName evidence="2">Predicted protein</fullName>
    </submittedName>
</protein>
<dbReference type="PANTHER" id="PTHR13503">
    <property type="entry name" value="NEGATIVE ELONGATION FACTOR COMPLEX MEMBER B"/>
    <property type="match status" value="1"/>
</dbReference>
<dbReference type="Proteomes" id="UP000001876">
    <property type="component" value="Unassembled WGS sequence"/>
</dbReference>
<dbReference type="GO" id="GO:0045892">
    <property type="term" value="P:negative regulation of DNA-templated transcription"/>
    <property type="evidence" value="ECO:0007669"/>
    <property type="project" value="InterPro"/>
</dbReference>
<feature type="compositionally biased region" description="Acidic residues" evidence="1">
    <location>
        <begin position="162"/>
        <end position="172"/>
    </location>
</feature>
<feature type="region of interest" description="Disordered" evidence="1">
    <location>
        <begin position="674"/>
        <end position="720"/>
    </location>
</feature>
<dbReference type="PANTHER" id="PTHR13503:SF3">
    <property type="entry name" value="NEGATIVE ELONGATION FACTOR B"/>
    <property type="match status" value="1"/>
</dbReference>
<feature type="compositionally biased region" description="Basic and acidic residues" evidence="1">
    <location>
        <begin position="678"/>
        <end position="703"/>
    </location>
</feature>
<accession>C1MUN1</accession>
<dbReference type="Pfam" id="PF06209">
    <property type="entry name" value="COBRA1"/>
    <property type="match status" value="1"/>
</dbReference>
<feature type="region of interest" description="Disordered" evidence="1">
    <location>
        <begin position="156"/>
        <end position="257"/>
    </location>
</feature>
<dbReference type="RefSeq" id="XP_003059225.1">
    <property type="nucleotide sequence ID" value="XM_003059179.1"/>
</dbReference>
<dbReference type="AlphaFoldDB" id="C1MUN1"/>
<feature type="region of interest" description="Disordered" evidence="1">
    <location>
        <begin position="364"/>
        <end position="392"/>
    </location>
</feature>
<organism evidence="3">
    <name type="scientific">Micromonas pusilla (strain CCMP1545)</name>
    <name type="common">Picoplanktonic green alga</name>
    <dbReference type="NCBI Taxonomy" id="564608"/>
    <lineage>
        <taxon>Eukaryota</taxon>
        <taxon>Viridiplantae</taxon>
        <taxon>Chlorophyta</taxon>
        <taxon>Mamiellophyceae</taxon>
        <taxon>Mamiellales</taxon>
        <taxon>Mamiellaceae</taxon>
        <taxon>Micromonas</taxon>
    </lineage>
</organism>
<dbReference type="GO" id="GO:0005634">
    <property type="term" value="C:nucleus"/>
    <property type="evidence" value="ECO:0007669"/>
    <property type="project" value="InterPro"/>
</dbReference>
<dbReference type="EMBL" id="GG663740">
    <property type="protein sequence ID" value="EEH56357.1"/>
    <property type="molecule type" value="Genomic_DNA"/>
</dbReference>